<evidence type="ECO:0000256" key="4">
    <source>
        <dbReference type="ARBA" id="ARBA00023242"/>
    </source>
</evidence>
<name>A0A9P6HJY9_9AGAM</name>
<dbReference type="OrthoDB" id="8963340at2759"/>
<dbReference type="FunFam" id="3.90.810.10:FF:000010">
    <property type="entry name" value="Related to Neural Wiskott-Aldrich syndrome protein"/>
    <property type="match status" value="1"/>
</dbReference>
<dbReference type="FunFam" id="2.30.29.30:FF:000281">
    <property type="entry name" value="Actin associated protein"/>
    <property type="match status" value="1"/>
</dbReference>
<dbReference type="SUPFAM" id="SSF50729">
    <property type="entry name" value="PH domain-like"/>
    <property type="match status" value="1"/>
</dbReference>
<dbReference type="GO" id="GO:0030479">
    <property type="term" value="C:actin cortical patch"/>
    <property type="evidence" value="ECO:0007669"/>
    <property type="project" value="UniProtKB-ARBA"/>
</dbReference>
<feature type="compositionally biased region" description="Pro residues" evidence="5">
    <location>
        <begin position="322"/>
        <end position="363"/>
    </location>
</feature>
<dbReference type="InterPro" id="IPR000095">
    <property type="entry name" value="CRIB_dom"/>
</dbReference>
<evidence type="ECO:0000256" key="1">
    <source>
        <dbReference type="ARBA" id="ARBA00004123"/>
    </source>
</evidence>
<evidence type="ECO:0000313" key="10">
    <source>
        <dbReference type="Proteomes" id="UP000736335"/>
    </source>
</evidence>
<evidence type="ECO:0000259" key="6">
    <source>
        <dbReference type="PROSITE" id="PS50108"/>
    </source>
</evidence>
<feature type="compositionally biased region" description="Low complexity" evidence="5">
    <location>
        <begin position="448"/>
        <end position="457"/>
    </location>
</feature>
<dbReference type="InterPro" id="IPR033927">
    <property type="entry name" value="WASPfam_EVH1"/>
</dbReference>
<dbReference type="AlphaFoldDB" id="A0A9P6HJY9"/>
<reference evidence="9" key="2">
    <citation type="submission" date="2020-11" db="EMBL/GenBank/DDBJ databases">
        <authorList>
            <consortium name="DOE Joint Genome Institute"/>
            <person name="Kuo A."/>
            <person name="Miyauchi S."/>
            <person name="Kiss E."/>
            <person name="Drula E."/>
            <person name="Kohler A."/>
            <person name="Sanchez-Garcia M."/>
            <person name="Andreopoulos B."/>
            <person name="Barry K.W."/>
            <person name="Bonito G."/>
            <person name="Buee M."/>
            <person name="Carver A."/>
            <person name="Chen C."/>
            <person name="Cichocki N."/>
            <person name="Clum A."/>
            <person name="Culley D."/>
            <person name="Crous P.W."/>
            <person name="Fauchery L."/>
            <person name="Girlanda M."/>
            <person name="Hayes R."/>
            <person name="Keri Z."/>
            <person name="Labutti K."/>
            <person name="Lipzen A."/>
            <person name="Lombard V."/>
            <person name="Magnuson J."/>
            <person name="Maillard F."/>
            <person name="Morin E."/>
            <person name="Murat C."/>
            <person name="Nolan M."/>
            <person name="Ohm R."/>
            <person name="Pangilinan J."/>
            <person name="Pereira M."/>
            <person name="Perotto S."/>
            <person name="Peter M."/>
            <person name="Riley R."/>
            <person name="Sitrit Y."/>
            <person name="Stielow B."/>
            <person name="Szollosi G."/>
            <person name="Zifcakova L."/>
            <person name="Stursova M."/>
            <person name="Spatafora J.W."/>
            <person name="Tedersoo L."/>
            <person name="Vaario L.-M."/>
            <person name="Yamada A."/>
            <person name="Yan M."/>
            <person name="Wang P."/>
            <person name="Xu J."/>
            <person name="Bruns T."/>
            <person name="Baldrian P."/>
            <person name="Vilgalys R."/>
            <person name="Henrissat B."/>
            <person name="Grigoriev I.V."/>
            <person name="Hibbett D."/>
            <person name="Nagy L.G."/>
            <person name="Martin F.M."/>
        </authorList>
    </citation>
    <scope>NUCLEOTIDE SEQUENCE</scope>
    <source>
        <strain evidence="9">UH-Tt-Lm1</strain>
    </source>
</reference>
<feature type="compositionally biased region" description="Basic and acidic residues" evidence="5">
    <location>
        <begin position="127"/>
        <end position="139"/>
    </location>
</feature>
<feature type="compositionally biased region" description="Basic and acidic residues" evidence="5">
    <location>
        <begin position="471"/>
        <end position="481"/>
    </location>
</feature>
<dbReference type="EMBL" id="WIUZ02000004">
    <property type="protein sequence ID" value="KAF9788439.1"/>
    <property type="molecule type" value="Genomic_DNA"/>
</dbReference>
<reference evidence="9" key="1">
    <citation type="journal article" date="2020" name="Nat. Commun.">
        <title>Large-scale genome sequencing of mycorrhizal fungi provides insights into the early evolution of symbiotic traits.</title>
        <authorList>
            <person name="Miyauchi S."/>
            <person name="Kiss E."/>
            <person name="Kuo A."/>
            <person name="Drula E."/>
            <person name="Kohler A."/>
            <person name="Sanchez-Garcia M."/>
            <person name="Morin E."/>
            <person name="Andreopoulos B."/>
            <person name="Barry K.W."/>
            <person name="Bonito G."/>
            <person name="Buee M."/>
            <person name="Carver A."/>
            <person name="Chen C."/>
            <person name="Cichocki N."/>
            <person name="Clum A."/>
            <person name="Culley D."/>
            <person name="Crous P.W."/>
            <person name="Fauchery L."/>
            <person name="Girlanda M."/>
            <person name="Hayes R.D."/>
            <person name="Keri Z."/>
            <person name="LaButti K."/>
            <person name="Lipzen A."/>
            <person name="Lombard V."/>
            <person name="Magnuson J."/>
            <person name="Maillard F."/>
            <person name="Murat C."/>
            <person name="Nolan M."/>
            <person name="Ohm R.A."/>
            <person name="Pangilinan J."/>
            <person name="Pereira M.F."/>
            <person name="Perotto S."/>
            <person name="Peter M."/>
            <person name="Pfister S."/>
            <person name="Riley R."/>
            <person name="Sitrit Y."/>
            <person name="Stielow J.B."/>
            <person name="Szollosi G."/>
            <person name="Zifcakova L."/>
            <person name="Stursova M."/>
            <person name="Spatafora J.W."/>
            <person name="Tedersoo L."/>
            <person name="Vaario L.M."/>
            <person name="Yamada A."/>
            <person name="Yan M."/>
            <person name="Wang P."/>
            <person name="Xu J."/>
            <person name="Bruns T."/>
            <person name="Baldrian P."/>
            <person name="Vilgalys R."/>
            <person name="Dunand C."/>
            <person name="Henrissat B."/>
            <person name="Grigoriev I.V."/>
            <person name="Hibbett D."/>
            <person name="Nagy L.G."/>
            <person name="Martin F.M."/>
        </authorList>
    </citation>
    <scope>NUCLEOTIDE SEQUENCE</scope>
    <source>
        <strain evidence="9">UH-Tt-Lm1</strain>
    </source>
</reference>
<keyword evidence="10" id="KW-1185">Reference proteome</keyword>
<dbReference type="InterPro" id="IPR003124">
    <property type="entry name" value="WH2_dom"/>
</dbReference>
<feature type="compositionally biased region" description="Pro residues" evidence="5">
    <location>
        <begin position="370"/>
        <end position="398"/>
    </location>
</feature>
<dbReference type="GO" id="GO:0007015">
    <property type="term" value="P:actin filament organization"/>
    <property type="evidence" value="ECO:0007669"/>
    <property type="project" value="UniProtKB-ARBA"/>
</dbReference>
<feature type="compositionally biased region" description="Acidic residues" evidence="5">
    <location>
        <begin position="482"/>
        <end position="492"/>
    </location>
</feature>
<feature type="compositionally biased region" description="Pro residues" evidence="5">
    <location>
        <begin position="251"/>
        <end position="277"/>
    </location>
</feature>
<feature type="region of interest" description="Disordered" evidence="5">
    <location>
        <begin position="125"/>
        <end position="152"/>
    </location>
</feature>
<dbReference type="GO" id="GO:0071933">
    <property type="term" value="F:Arp2/3 complex binding"/>
    <property type="evidence" value="ECO:0007669"/>
    <property type="project" value="UniProtKB-ARBA"/>
</dbReference>
<dbReference type="CDD" id="cd01205">
    <property type="entry name" value="EVH1_WASP-like"/>
    <property type="match status" value="1"/>
</dbReference>
<evidence type="ECO:0000259" key="7">
    <source>
        <dbReference type="PROSITE" id="PS50229"/>
    </source>
</evidence>
<dbReference type="PROSITE" id="PS50229">
    <property type="entry name" value="WH1"/>
    <property type="match status" value="1"/>
</dbReference>
<feature type="domain" description="WH2" evidence="8">
    <location>
        <begin position="416"/>
        <end position="435"/>
    </location>
</feature>
<evidence type="ECO:0000256" key="3">
    <source>
        <dbReference type="ARBA" id="ARBA00022737"/>
    </source>
</evidence>
<proteinExistence type="predicted"/>
<dbReference type="Gene3D" id="3.90.810.10">
    <property type="entry name" value="CRIB domain"/>
    <property type="match status" value="1"/>
</dbReference>
<evidence type="ECO:0000259" key="8">
    <source>
        <dbReference type="PROSITE" id="PS51082"/>
    </source>
</evidence>
<dbReference type="InterPro" id="IPR036936">
    <property type="entry name" value="CRIB_dom_sf"/>
</dbReference>
<feature type="region of interest" description="Disordered" evidence="5">
    <location>
        <begin position="215"/>
        <end position="492"/>
    </location>
</feature>
<dbReference type="PROSITE" id="PS50108">
    <property type="entry name" value="CRIB"/>
    <property type="match status" value="1"/>
</dbReference>
<feature type="compositionally biased region" description="Pro residues" evidence="5">
    <location>
        <begin position="285"/>
        <end position="313"/>
    </location>
</feature>
<dbReference type="InterPro" id="IPR011993">
    <property type="entry name" value="PH-like_dom_sf"/>
</dbReference>
<dbReference type="Gene3D" id="2.30.29.30">
    <property type="entry name" value="Pleckstrin-homology domain (PH domain)/Phosphotyrosine-binding domain (PTB)"/>
    <property type="match status" value="1"/>
</dbReference>
<dbReference type="GO" id="GO:0005634">
    <property type="term" value="C:nucleus"/>
    <property type="evidence" value="ECO:0007669"/>
    <property type="project" value="UniProtKB-SubCell"/>
</dbReference>
<feature type="domain" description="CRIB" evidence="6">
    <location>
        <begin position="153"/>
        <end position="168"/>
    </location>
</feature>
<evidence type="ECO:0000256" key="2">
    <source>
        <dbReference type="ARBA" id="ARBA00022553"/>
    </source>
</evidence>
<dbReference type="Proteomes" id="UP000736335">
    <property type="component" value="Unassembled WGS sequence"/>
</dbReference>
<evidence type="ECO:0000313" key="9">
    <source>
        <dbReference type="EMBL" id="KAF9788439.1"/>
    </source>
</evidence>
<comment type="subcellular location">
    <subcellularLocation>
        <location evidence="1">Nucleus</location>
    </subcellularLocation>
</comment>
<dbReference type="InterPro" id="IPR000697">
    <property type="entry name" value="WH1/EVH1_dom"/>
</dbReference>
<keyword evidence="2" id="KW-0597">Phosphoprotein</keyword>
<protein>
    <submittedName>
        <fullName evidence="9">Actin regulatory protein</fullName>
    </submittedName>
</protein>
<feature type="domain" description="WH1" evidence="7">
    <location>
        <begin position="19"/>
        <end position="129"/>
    </location>
</feature>
<evidence type="ECO:0000256" key="5">
    <source>
        <dbReference type="SAM" id="MobiDB-lite"/>
    </source>
</evidence>
<dbReference type="GO" id="GO:0003779">
    <property type="term" value="F:actin binding"/>
    <property type="evidence" value="ECO:0007669"/>
    <property type="project" value="InterPro"/>
</dbReference>
<keyword evidence="4" id="KW-0539">Nucleus</keyword>
<accession>A0A9P6HJY9</accession>
<comment type="caution">
    <text evidence="9">The sequence shown here is derived from an EMBL/GenBank/DDBJ whole genome shotgun (WGS) entry which is preliminary data.</text>
</comment>
<gene>
    <name evidence="9" type="ORF">BJ322DRAFT_1048837</name>
</gene>
<dbReference type="PROSITE" id="PS51082">
    <property type="entry name" value="WH2"/>
    <property type="match status" value="1"/>
</dbReference>
<organism evidence="9 10">
    <name type="scientific">Thelephora terrestris</name>
    <dbReference type="NCBI Taxonomy" id="56493"/>
    <lineage>
        <taxon>Eukaryota</taxon>
        <taxon>Fungi</taxon>
        <taxon>Dikarya</taxon>
        <taxon>Basidiomycota</taxon>
        <taxon>Agaricomycotina</taxon>
        <taxon>Agaricomycetes</taxon>
        <taxon>Thelephorales</taxon>
        <taxon>Thelephoraceae</taxon>
        <taxon>Thelephora</taxon>
    </lineage>
</organism>
<dbReference type="Pfam" id="PF00568">
    <property type="entry name" value="WH1"/>
    <property type="match status" value="1"/>
</dbReference>
<dbReference type="Pfam" id="PF00786">
    <property type="entry name" value="PBD"/>
    <property type="match status" value="1"/>
</dbReference>
<sequence length="492" mass="52362">MPAQTILSKEEKAKVTSAVPKGSNKLWIASLARIYYAYPNPNEWSYAGLQGGLAFAKNSQGAIQFKLVDLDGTRGVIWEHELYQNFDYFQDRPYFHSFPGDECMIGFVFADEGEAKVFYKRVQAHKPSNDKPRSSEIKKNKPGKGGKIDKSMISAPTAGSFKHVAHMGYDSEKGFTSTNVDPSWTAFLSGLESSGVAKEVIEQNMDFIKDFVREQQAAGASTGGGKKKAPPPPVPRRGHNQSNSIDEKPVSAPPQRVPPPPIRPPAPPTRAEPPPPIQTEQTLPPSRPSQPPPNRPTPGPPPRPNIPAPPPARPQSTVQSTPIPPPPPPQRPQTTPPVPPPPPPPQRPQTTPPAPPPPPPPPLMNTAGGGPPPPPPPPPLLGMSGGPPPPPPPPPPPISGADGGGSKIDQSPPQPARNALLASIQGKGIHSLKRASDSPGREPPPAPVEEVATEATTSGSGDLTSALARALNDRNRRMRGSDDEDSDDDSWE</sequence>
<dbReference type="SMART" id="SM00461">
    <property type="entry name" value="WH1"/>
    <property type="match status" value="1"/>
</dbReference>
<keyword evidence="3" id="KW-0677">Repeat</keyword>
<dbReference type="CDD" id="cd00132">
    <property type="entry name" value="CRIB"/>
    <property type="match status" value="1"/>
</dbReference>